<keyword evidence="1" id="KW-1185">Reference proteome</keyword>
<reference evidence="2" key="1">
    <citation type="submission" date="2016-11" db="UniProtKB">
        <authorList>
            <consortium name="WormBaseParasite"/>
        </authorList>
    </citation>
    <scope>IDENTIFICATION</scope>
</reference>
<evidence type="ECO:0000313" key="2">
    <source>
        <dbReference type="WBParaSite" id="maker-unitig_25263-snap-gene-0.2-mRNA-1"/>
    </source>
</evidence>
<evidence type="ECO:0000313" key="1">
    <source>
        <dbReference type="Proteomes" id="UP000095280"/>
    </source>
</evidence>
<organism evidence="1 2">
    <name type="scientific">Macrostomum lignano</name>
    <dbReference type="NCBI Taxonomy" id="282301"/>
    <lineage>
        <taxon>Eukaryota</taxon>
        <taxon>Metazoa</taxon>
        <taxon>Spiralia</taxon>
        <taxon>Lophotrochozoa</taxon>
        <taxon>Platyhelminthes</taxon>
        <taxon>Rhabditophora</taxon>
        <taxon>Macrostomorpha</taxon>
        <taxon>Macrostomida</taxon>
        <taxon>Macrostomidae</taxon>
        <taxon>Macrostomum</taxon>
    </lineage>
</organism>
<sequence length="203" mass="22818">MLGRTAQSKGWPVASQFNKLDSQGANLLTRLRQAASCLFIVYASRSGGASPSHRDKDGWAPVHVAACWGRSWTPLKLWPQQGAPTWTSHQPLGTVYTCARTRRSGNAWIQSRRRRAAAAEPGALKPLMSSSSFYWRWEVIFNSGDTPEQIYSSPDSSGPTAFHQDRFGFAARRWRDKNLMSRKEAVRRRRVLHFLTPEEDAAG</sequence>
<dbReference type="WBParaSite" id="maker-unitig_25263-snap-gene-0.2-mRNA-1">
    <property type="protein sequence ID" value="maker-unitig_25263-snap-gene-0.2-mRNA-1"/>
    <property type="gene ID" value="maker-unitig_25263-snap-gene-0.2"/>
</dbReference>
<proteinExistence type="predicted"/>
<protein>
    <submittedName>
        <fullName evidence="2">ANK_REP_REGION domain-containing protein</fullName>
    </submittedName>
</protein>
<accession>A0A1I8F9P7</accession>
<dbReference type="AlphaFoldDB" id="A0A1I8F9P7"/>
<name>A0A1I8F9P7_9PLAT</name>
<dbReference type="Proteomes" id="UP000095280">
    <property type="component" value="Unplaced"/>
</dbReference>